<protein>
    <recommendedName>
        <fullName evidence="8 9">Glutamyl-tRNA reductase</fullName>
        <shortName evidence="9">GluTR</shortName>
        <ecNumber evidence="3 9">1.2.1.70</ecNumber>
    </recommendedName>
</protein>
<dbReference type="Pfam" id="PF05201">
    <property type="entry name" value="GlutR_N"/>
    <property type="match status" value="1"/>
</dbReference>
<reference evidence="12 13" key="1">
    <citation type="submission" date="2017-09" db="EMBL/GenBank/DDBJ databases">
        <title>Depth-based differentiation of microbial function through sediment-hosted aquifers and enrichment of novel symbionts in the deep terrestrial subsurface.</title>
        <authorList>
            <person name="Probst A.J."/>
            <person name="Ladd B."/>
            <person name="Jarett J.K."/>
            <person name="Geller-Mcgrath D.E."/>
            <person name="Sieber C.M."/>
            <person name="Emerson J.B."/>
            <person name="Anantharaman K."/>
            <person name="Thomas B.C."/>
            <person name="Malmstrom R."/>
            <person name="Stieglmeier M."/>
            <person name="Klingl A."/>
            <person name="Woyke T."/>
            <person name="Ryan C.M."/>
            <person name="Banfield J.F."/>
        </authorList>
    </citation>
    <scope>NUCLEOTIDE SEQUENCE [LARGE SCALE GENOMIC DNA]</scope>
    <source>
        <strain evidence="12">CG07_land_8_20_14_0_80_42_15</strain>
    </source>
</reference>
<dbReference type="Proteomes" id="UP000230052">
    <property type="component" value="Unassembled WGS sequence"/>
</dbReference>
<keyword evidence="4 9" id="KW-0521">NADP</keyword>
<feature type="binding site" evidence="9">
    <location>
        <position position="109"/>
    </location>
    <ligand>
        <name>substrate</name>
    </ligand>
</feature>
<comment type="caution">
    <text evidence="12">The sequence shown here is derived from an EMBL/GenBank/DDBJ whole genome shotgun (WGS) entry which is preliminary data.</text>
</comment>
<comment type="similarity">
    <text evidence="2 9">Belongs to the glutamyl-tRNA reductase family.</text>
</comment>
<comment type="subunit">
    <text evidence="9">Homodimer.</text>
</comment>
<feature type="domain" description="Quinate/shikimate 5-dehydrogenase/glutamyl-tRNA reductase" evidence="10">
    <location>
        <begin position="174"/>
        <end position="300"/>
    </location>
</feature>
<dbReference type="InterPro" id="IPR018214">
    <property type="entry name" value="GluRdtase_CS"/>
</dbReference>
<dbReference type="AlphaFoldDB" id="A0A2J0KZ34"/>
<feature type="binding site" evidence="9">
    <location>
        <begin position="114"/>
        <end position="116"/>
    </location>
    <ligand>
        <name>substrate</name>
    </ligand>
</feature>
<dbReference type="PANTHER" id="PTHR43013:SF1">
    <property type="entry name" value="GLUTAMYL-TRNA REDUCTASE"/>
    <property type="match status" value="1"/>
</dbReference>
<comment type="domain">
    <text evidence="9">Possesses an unusual extended V-shaped dimeric structure with each monomer consisting of three distinct domains arranged along a curved 'spinal' alpha-helix. The N-terminal catalytic domain specifically recognizes the glutamate moiety of the substrate. The second domain is the NADPH-binding domain, and the third C-terminal domain is responsible for dimerization.</text>
</comment>
<evidence type="ECO:0000259" key="10">
    <source>
        <dbReference type="Pfam" id="PF01488"/>
    </source>
</evidence>
<evidence type="ECO:0000256" key="9">
    <source>
        <dbReference type="HAMAP-Rule" id="MF_00087"/>
    </source>
</evidence>
<comment type="pathway">
    <text evidence="1 9">Porphyrin-containing compound metabolism; protoporphyrin-IX biosynthesis; 5-aminolevulinate from L-glutamyl-tRNA(Glu): step 1/2.</text>
</comment>
<dbReference type="PROSITE" id="PS00747">
    <property type="entry name" value="GLUTR"/>
    <property type="match status" value="1"/>
</dbReference>
<dbReference type="Pfam" id="PF01488">
    <property type="entry name" value="Shikimate_DH"/>
    <property type="match status" value="1"/>
</dbReference>
<dbReference type="FunFam" id="3.40.50.720:FF:000031">
    <property type="entry name" value="Glutamyl-tRNA reductase"/>
    <property type="match status" value="1"/>
</dbReference>
<evidence type="ECO:0000313" key="13">
    <source>
        <dbReference type="Proteomes" id="UP000230052"/>
    </source>
</evidence>
<sequence>MSIVVIGTNHKFSSLEVRERLAFSKRGREKALQLLKESPILKGVVILSTCNRVELYASVEDVKSGVEELQSFLSQFYEINKGTVIPCLYIYDNKEAIRHLFLVACGLDSLILGETQILGQLKSAFIEARNFGFTDRYLDTTFNAAIAHAKRIHRETAISEGKVSIGSSTIDFIKEKLGGLSDKTIIIIGAGKVTELVLEYLKDEKPRVVFVSNRTFDKAKELASRIGQSAVRFDKLPQLVTQADIIISATTSPHFIIKKETLRHAISRKLLIVDLAMPRDVDPKVQEIENVELFNLTDLSFIVQKNLEKKRLEAERIEKLINQEVALLWRKLTALEPELALSL</sequence>
<feature type="binding site" evidence="9">
    <location>
        <position position="120"/>
    </location>
    <ligand>
        <name>substrate</name>
    </ligand>
</feature>
<feature type="active site" description="Nucleophile" evidence="9">
    <location>
        <position position="50"/>
    </location>
</feature>
<dbReference type="CDD" id="cd05213">
    <property type="entry name" value="NAD_bind_Glutamyl_tRNA_reduct"/>
    <property type="match status" value="1"/>
</dbReference>
<evidence type="ECO:0000256" key="6">
    <source>
        <dbReference type="ARBA" id="ARBA00023244"/>
    </source>
</evidence>
<dbReference type="Gene3D" id="3.30.460.30">
    <property type="entry name" value="Glutamyl-tRNA reductase, N-terminal domain"/>
    <property type="match status" value="1"/>
</dbReference>
<keyword evidence="6 9" id="KW-0627">Porphyrin biosynthesis</keyword>
<evidence type="ECO:0000256" key="8">
    <source>
        <dbReference type="ARBA" id="ARBA00068659"/>
    </source>
</evidence>
<evidence type="ECO:0000256" key="7">
    <source>
        <dbReference type="ARBA" id="ARBA00047464"/>
    </source>
</evidence>
<comment type="catalytic activity">
    <reaction evidence="7 9">
        <text>(S)-4-amino-5-oxopentanoate + tRNA(Glu) + NADP(+) = L-glutamyl-tRNA(Glu) + NADPH + H(+)</text>
        <dbReference type="Rhea" id="RHEA:12344"/>
        <dbReference type="Rhea" id="RHEA-COMP:9663"/>
        <dbReference type="Rhea" id="RHEA-COMP:9680"/>
        <dbReference type="ChEBI" id="CHEBI:15378"/>
        <dbReference type="ChEBI" id="CHEBI:57501"/>
        <dbReference type="ChEBI" id="CHEBI:57783"/>
        <dbReference type="ChEBI" id="CHEBI:58349"/>
        <dbReference type="ChEBI" id="CHEBI:78442"/>
        <dbReference type="ChEBI" id="CHEBI:78520"/>
        <dbReference type="EC" id="1.2.1.70"/>
    </reaction>
</comment>
<feature type="domain" description="Glutamyl-tRNA reductase N-terminal" evidence="11">
    <location>
        <begin position="6"/>
        <end position="156"/>
    </location>
</feature>
<dbReference type="InterPro" id="IPR036343">
    <property type="entry name" value="GluRdtase_N_sf"/>
</dbReference>
<dbReference type="GO" id="GO:0019353">
    <property type="term" value="P:protoporphyrinogen IX biosynthetic process from glutamate"/>
    <property type="evidence" value="ECO:0007669"/>
    <property type="project" value="TreeGrafter"/>
</dbReference>
<name>A0A2J0KZ34_9BACT</name>
<dbReference type="NCBIfam" id="TIGR01035">
    <property type="entry name" value="hemA"/>
    <property type="match status" value="1"/>
</dbReference>
<evidence type="ECO:0000313" key="12">
    <source>
        <dbReference type="EMBL" id="PIU41680.1"/>
    </source>
</evidence>
<evidence type="ECO:0000256" key="1">
    <source>
        <dbReference type="ARBA" id="ARBA00005059"/>
    </source>
</evidence>
<dbReference type="InterPro" id="IPR036291">
    <property type="entry name" value="NAD(P)-bd_dom_sf"/>
</dbReference>
<dbReference type="PANTHER" id="PTHR43013">
    <property type="entry name" value="GLUTAMYL-TRNA REDUCTASE"/>
    <property type="match status" value="1"/>
</dbReference>
<accession>A0A2J0KZ34</accession>
<comment type="function">
    <text evidence="9">Catalyzes the NADPH-dependent reduction of glutamyl-tRNA(Glu) to glutamate 1-semialdehyde (GSA).</text>
</comment>
<dbReference type="FunFam" id="3.30.460.30:FF:000001">
    <property type="entry name" value="Glutamyl-tRNA reductase"/>
    <property type="match status" value="1"/>
</dbReference>
<feature type="binding site" evidence="9">
    <location>
        <begin position="189"/>
        <end position="194"/>
    </location>
    <ligand>
        <name>NADP(+)</name>
        <dbReference type="ChEBI" id="CHEBI:58349"/>
    </ligand>
</feature>
<dbReference type="Gene3D" id="3.40.50.720">
    <property type="entry name" value="NAD(P)-binding Rossmann-like Domain"/>
    <property type="match status" value="1"/>
</dbReference>
<evidence type="ECO:0000256" key="4">
    <source>
        <dbReference type="ARBA" id="ARBA00022857"/>
    </source>
</evidence>
<organism evidence="12 13">
    <name type="scientific">Candidatus Aquitaenariimonas noxiae</name>
    <dbReference type="NCBI Taxonomy" id="1974741"/>
    <lineage>
        <taxon>Bacteria</taxon>
        <taxon>Pseudomonadati</taxon>
        <taxon>Candidatus Omnitrophota</taxon>
        <taxon>Candidatus Aquitaenariimonas</taxon>
    </lineage>
</organism>
<dbReference type="SUPFAM" id="SSF51735">
    <property type="entry name" value="NAD(P)-binding Rossmann-fold domains"/>
    <property type="match status" value="1"/>
</dbReference>
<dbReference type="InterPro" id="IPR006151">
    <property type="entry name" value="Shikm_DH/Glu-tRNA_Rdtase"/>
</dbReference>
<dbReference type="EMBL" id="PEWV01000039">
    <property type="protein sequence ID" value="PIU41680.1"/>
    <property type="molecule type" value="Genomic_DNA"/>
</dbReference>
<proteinExistence type="inferred from homology"/>
<dbReference type="InterPro" id="IPR000343">
    <property type="entry name" value="4pyrrol_synth_GluRdtase"/>
</dbReference>
<feature type="binding site" evidence="9">
    <location>
        <begin position="49"/>
        <end position="52"/>
    </location>
    <ligand>
        <name>substrate</name>
    </ligand>
</feature>
<feature type="site" description="Important for activity" evidence="9">
    <location>
        <position position="99"/>
    </location>
</feature>
<evidence type="ECO:0000256" key="5">
    <source>
        <dbReference type="ARBA" id="ARBA00023002"/>
    </source>
</evidence>
<evidence type="ECO:0000256" key="2">
    <source>
        <dbReference type="ARBA" id="ARBA00005916"/>
    </source>
</evidence>
<dbReference type="HAMAP" id="MF_00087">
    <property type="entry name" value="Glu_tRNA_reductase"/>
    <property type="match status" value="1"/>
</dbReference>
<comment type="miscellaneous">
    <text evidence="9">During catalysis, the active site Cys acts as a nucleophile attacking the alpha-carbonyl group of tRNA-bound glutamate with the formation of a thioester intermediate between enzyme and glutamate, and the concomitant release of tRNA(Glu). The thioester intermediate is finally reduced by direct hydride transfer from NADPH, to form the product GSA.</text>
</comment>
<dbReference type="InterPro" id="IPR015895">
    <property type="entry name" value="4pyrrol_synth_GluRdtase_N"/>
</dbReference>
<dbReference type="GO" id="GO:0008883">
    <property type="term" value="F:glutamyl-tRNA reductase activity"/>
    <property type="evidence" value="ECO:0007669"/>
    <property type="project" value="UniProtKB-UniRule"/>
</dbReference>
<dbReference type="GO" id="GO:0050661">
    <property type="term" value="F:NADP binding"/>
    <property type="evidence" value="ECO:0007669"/>
    <property type="project" value="InterPro"/>
</dbReference>
<evidence type="ECO:0000259" key="11">
    <source>
        <dbReference type="Pfam" id="PF05201"/>
    </source>
</evidence>
<dbReference type="EC" id="1.2.1.70" evidence="3 9"/>
<dbReference type="UniPathway" id="UPA00251">
    <property type="reaction ID" value="UER00316"/>
</dbReference>
<evidence type="ECO:0000256" key="3">
    <source>
        <dbReference type="ARBA" id="ARBA00012970"/>
    </source>
</evidence>
<gene>
    <name evidence="9" type="primary">hemA</name>
    <name evidence="12" type="ORF">COS99_04180</name>
</gene>
<dbReference type="SUPFAM" id="SSF69742">
    <property type="entry name" value="Glutamyl tRNA-reductase catalytic, N-terminal domain"/>
    <property type="match status" value="1"/>
</dbReference>
<keyword evidence="5 9" id="KW-0560">Oxidoreductase</keyword>